<comment type="subcellular location">
    <subcellularLocation>
        <location evidence="1">Cell membrane</location>
        <topology evidence="1">Multi-pass membrane protein</topology>
    </subcellularLocation>
    <subcellularLocation>
        <location evidence="6">Membrane</location>
        <topology evidence="6">Multi-pass membrane protein</topology>
    </subcellularLocation>
</comment>
<evidence type="ECO:0000256" key="4">
    <source>
        <dbReference type="ARBA" id="ARBA00022989"/>
    </source>
</evidence>
<dbReference type="GO" id="GO:0015990">
    <property type="term" value="P:electron transport coupled proton transport"/>
    <property type="evidence" value="ECO:0007669"/>
    <property type="project" value="TreeGrafter"/>
</dbReference>
<keyword evidence="5 7" id="KW-0472">Membrane</keyword>
<evidence type="ECO:0000313" key="10">
    <source>
        <dbReference type="EMBL" id="MBB6732976.1"/>
    </source>
</evidence>
<accession>A0A7X0SN42</accession>
<dbReference type="InterPro" id="IPR003945">
    <property type="entry name" value="NU5C-like"/>
</dbReference>
<dbReference type="PRINTS" id="PR01435">
    <property type="entry name" value="NPOXDRDTASE5"/>
</dbReference>
<dbReference type="PRINTS" id="PR01434">
    <property type="entry name" value="NADHDHGNASE5"/>
</dbReference>
<dbReference type="InterPro" id="IPR001750">
    <property type="entry name" value="ND/Mrp_TM"/>
</dbReference>
<dbReference type="InterPro" id="IPR001516">
    <property type="entry name" value="Proton_antipo_N"/>
</dbReference>
<dbReference type="GO" id="GO:0008137">
    <property type="term" value="F:NADH dehydrogenase (ubiquinone) activity"/>
    <property type="evidence" value="ECO:0007669"/>
    <property type="project" value="InterPro"/>
</dbReference>
<gene>
    <name evidence="10" type="primary">nuoL</name>
    <name evidence="10" type="ORF">H7C18_18840</name>
</gene>
<dbReference type="RefSeq" id="WP_185130645.1">
    <property type="nucleotide sequence ID" value="NZ_JACJVO010000024.1"/>
</dbReference>
<feature type="transmembrane region" description="Helical" evidence="7">
    <location>
        <begin position="416"/>
        <end position="441"/>
    </location>
</feature>
<evidence type="ECO:0000256" key="7">
    <source>
        <dbReference type="SAM" id="Phobius"/>
    </source>
</evidence>
<feature type="transmembrane region" description="Helical" evidence="7">
    <location>
        <begin position="141"/>
        <end position="161"/>
    </location>
</feature>
<dbReference type="GO" id="GO:0003954">
    <property type="term" value="F:NADH dehydrogenase activity"/>
    <property type="evidence" value="ECO:0007669"/>
    <property type="project" value="TreeGrafter"/>
</dbReference>
<comment type="similarity">
    <text evidence="2">Belongs to the CPA3 antiporters (TC 2.A.63) subunit A family.</text>
</comment>
<evidence type="ECO:0000256" key="6">
    <source>
        <dbReference type="RuleBase" id="RU000320"/>
    </source>
</evidence>
<dbReference type="Gene3D" id="1.20.5.2700">
    <property type="match status" value="1"/>
</dbReference>
<feature type="transmembrane region" description="Helical" evidence="7">
    <location>
        <begin position="462"/>
        <end position="482"/>
    </location>
</feature>
<feature type="transmembrane region" description="Helical" evidence="7">
    <location>
        <begin position="603"/>
        <end position="622"/>
    </location>
</feature>
<evidence type="ECO:0000256" key="1">
    <source>
        <dbReference type="ARBA" id="ARBA00004651"/>
    </source>
</evidence>
<evidence type="ECO:0000259" key="9">
    <source>
        <dbReference type="Pfam" id="PF00662"/>
    </source>
</evidence>
<dbReference type="PANTHER" id="PTHR42829">
    <property type="entry name" value="NADH-UBIQUINONE OXIDOREDUCTASE CHAIN 5"/>
    <property type="match status" value="1"/>
</dbReference>
<dbReference type="AlphaFoldDB" id="A0A7X0SN42"/>
<evidence type="ECO:0000256" key="5">
    <source>
        <dbReference type="ARBA" id="ARBA00023136"/>
    </source>
</evidence>
<feature type="transmembrane region" description="Helical" evidence="7">
    <location>
        <begin position="6"/>
        <end position="26"/>
    </location>
</feature>
<feature type="transmembrane region" description="Helical" evidence="7">
    <location>
        <begin position="215"/>
        <end position="234"/>
    </location>
</feature>
<feature type="transmembrane region" description="Helical" evidence="7">
    <location>
        <begin position="288"/>
        <end position="306"/>
    </location>
</feature>
<feature type="transmembrane region" description="Helical" evidence="7">
    <location>
        <begin position="173"/>
        <end position="195"/>
    </location>
</feature>
<sequence>MATVFSQYAWLVPAFPLAAFAVLTAMGRQQNRTGGWIATIASLASFVVALLILIERMSGNADDYNGSFDWLRVGGTQLTAGYEVTNLTSLMMAIVTFVSLLVNLYSIGYMKGDDRAAVFFAYVSLFVSSMLGLTLSDNLLIMYVCWELVGVCSFLLIGFWFQKPEARAAAKKAFIVTRIGDLGLLIAILLLFWYMPGHALDFSSLHNVFGTQSGLISTSLTTLIALLIFLGAAGKSGQFPLHVWLPDAMEGPTPISALIHAATMVAAGVFLVVRTFDIFAAAPAAMDTVAIVGAFTAIFAATIGLAQNDIKRVLAFSTVSQLGYMMLALGVGSTTAAMFHLFTHAFFKALLFLAAGSVIHAVHTQDIREMGGLGRRMKTTAWTFGIGALALSGIPPLSGFWSKDAILGAALDDRPWLFVVGAVAAFFTALYMARLFLLVFAGKPRGSAEAYAHAKESPAVMTVPLVVLAVLAVAAGFVMTPFQDWLGPWLSGGGEKEDANGVAIVVSIVVSLLGIGLGWLIYGGRGAVRPDVVSSRLPWLARLLERKYYVDELYDLLFVKSLGRLGQGLRFFDEVVVDGAVRLAGSAVSALGRANTRLQNGQVQTYGLVAIIAAVILVLAIAGRRFW</sequence>
<feature type="transmembrane region" description="Helical" evidence="7">
    <location>
        <begin position="337"/>
        <end position="359"/>
    </location>
</feature>
<keyword evidence="11" id="KW-1185">Reference proteome</keyword>
<dbReference type="NCBIfam" id="TIGR01974">
    <property type="entry name" value="NDH_I_L"/>
    <property type="match status" value="1"/>
</dbReference>
<keyword evidence="3 6" id="KW-0812">Transmembrane</keyword>
<name>A0A7X0SN42_9BACL</name>
<dbReference type="NCBIfam" id="NF005141">
    <property type="entry name" value="PRK06590.1"/>
    <property type="match status" value="1"/>
</dbReference>
<evidence type="ECO:0000256" key="3">
    <source>
        <dbReference type="ARBA" id="ARBA00022692"/>
    </source>
</evidence>
<comment type="caution">
    <text evidence="10">The sequence shown here is derived from an EMBL/GenBank/DDBJ whole genome shotgun (WGS) entry which is preliminary data.</text>
</comment>
<reference evidence="10 11" key="1">
    <citation type="submission" date="2020-08" db="EMBL/GenBank/DDBJ databases">
        <title>Cohnella phylogeny.</title>
        <authorList>
            <person name="Dunlap C."/>
        </authorList>
    </citation>
    <scope>NUCLEOTIDE SEQUENCE [LARGE SCALE GENOMIC DNA]</scope>
    <source>
        <strain evidence="10 11">CBP 2801</strain>
    </source>
</reference>
<feature type="transmembrane region" description="Helical" evidence="7">
    <location>
        <begin position="33"/>
        <end position="54"/>
    </location>
</feature>
<organism evidence="10 11">
    <name type="scientific">Cohnella zeiphila</name>
    <dbReference type="NCBI Taxonomy" id="2761120"/>
    <lineage>
        <taxon>Bacteria</taxon>
        <taxon>Bacillati</taxon>
        <taxon>Bacillota</taxon>
        <taxon>Bacilli</taxon>
        <taxon>Bacillales</taxon>
        <taxon>Paenibacillaceae</taxon>
        <taxon>Cohnella</taxon>
    </lineage>
</organism>
<evidence type="ECO:0000313" key="11">
    <source>
        <dbReference type="Proteomes" id="UP000564644"/>
    </source>
</evidence>
<dbReference type="InterPro" id="IPR018393">
    <property type="entry name" value="NADHpl_OxRdtase_5_subgr"/>
</dbReference>
<feature type="transmembrane region" description="Helical" evidence="7">
    <location>
        <begin position="313"/>
        <end position="331"/>
    </location>
</feature>
<feature type="domain" description="NADH:quinone oxidoreductase/Mrp antiporter transmembrane" evidence="8">
    <location>
        <begin position="136"/>
        <end position="428"/>
    </location>
</feature>
<evidence type="ECO:0000256" key="2">
    <source>
        <dbReference type="ARBA" id="ARBA00008483"/>
    </source>
</evidence>
<keyword evidence="4 7" id="KW-1133">Transmembrane helix</keyword>
<proteinExistence type="inferred from homology"/>
<dbReference type="GO" id="GO:0005886">
    <property type="term" value="C:plasma membrane"/>
    <property type="evidence" value="ECO:0007669"/>
    <property type="project" value="UniProtKB-SubCell"/>
</dbReference>
<protein>
    <submittedName>
        <fullName evidence="10">NADH-quinone oxidoreductase subunit L</fullName>
    </submittedName>
</protein>
<feature type="transmembrane region" description="Helical" evidence="7">
    <location>
        <begin position="117"/>
        <end position="135"/>
    </location>
</feature>
<evidence type="ECO:0000259" key="8">
    <source>
        <dbReference type="Pfam" id="PF00361"/>
    </source>
</evidence>
<dbReference type="GO" id="GO:0042773">
    <property type="term" value="P:ATP synthesis coupled electron transport"/>
    <property type="evidence" value="ECO:0007669"/>
    <property type="project" value="InterPro"/>
</dbReference>
<feature type="transmembrane region" description="Helical" evidence="7">
    <location>
        <begin position="380"/>
        <end position="401"/>
    </location>
</feature>
<feature type="transmembrane region" description="Helical" evidence="7">
    <location>
        <begin position="87"/>
        <end position="105"/>
    </location>
</feature>
<feature type="transmembrane region" description="Helical" evidence="7">
    <location>
        <begin position="502"/>
        <end position="522"/>
    </location>
</feature>
<dbReference type="Pfam" id="PF00662">
    <property type="entry name" value="Proton_antipo_N"/>
    <property type="match status" value="1"/>
</dbReference>
<dbReference type="EMBL" id="JACJVO010000024">
    <property type="protein sequence ID" value="MBB6732976.1"/>
    <property type="molecule type" value="Genomic_DNA"/>
</dbReference>
<dbReference type="PANTHER" id="PTHR42829:SF2">
    <property type="entry name" value="NADH-UBIQUINONE OXIDOREDUCTASE CHAIN 5"/>
    <property type="match status" value="1"/>
</dbReference>
<feature type="transmembrane region" description="Helical" evidence="7">
    <location>
        <begin position="255"/>
        <end position="276"/>
    </location>
</feature>
<dbReference type="Proteomes" id="UP000564644">
    <property type="component" value="Unassembled WGS sequence"/>
</dbReference>
<dbReference type="Pfam" id="PF00361">
    <property type="entry name" value="Proton_antipo_M"/>
    <property type="match status" value="1"/>
</dbReference>
<feature type="domain" description="NADH-Ubiquinone oxidoreductase (complex I) chain 5 N-terminal" evidence="9">
    <location>
        <begin position="70"/>
        <end position="120"/>
    </location>
</feature>